<dbReference type="Gene3D" id="2.60.120.430">
    <property type="entry name" value="Galactose-binding lectin"/>
    <property type="match status" value="1"/>
</dbReference>
<dbReference type="Pfam" id="PF13472">
    <property type="entry name" value="Lipase_GDSL_2"/>
    <property type="match status" value="1"/>
</dbReference>
<gene>
    <name evidence="5" type="ORF">PQU92_09410</name>
</gene>
<dbReference type="PANTHER" id="PTHR43695">
    <property type="entry name" value="PUTATIVE (AFU_ORTHOLOGUE AFUA_2G17250)-RELATED"/>
    <property type="match status" value="1"/>
</dbReference>
<comment type="caution">
    <text evidence="5">The sequence shown here is derived from an EMBL/GenBank/DDBJ whole genome shotgun (WGS) entry which is preliminary data.</text>
</comment>
<name>A0ABT5HTU8_9CAUL</name>
<dbReference type="SUPFAM" id="SSF49785">
    <property type="entry name" value="Galactose-binding domain-like"/>
    <property type="match status" value="1"/>
</dbReference>
<dbReference type="InterPro" id="IPR037459">
    <property type="entry name" value="RhgT-like"/>
</dbReference>
<feature type="domain" description="SGNH hydrolase-type esterase" evidence="4">
    <location>
        <begin position="184"/>
        <end position="328"/>
    </location>
</feature>
<organism evidence="5 6">
    <name type="scientific">Asticcacaulis aquaticus</name>
    <dbReference type="NCBI Taxonomy" id="2984212"/>
    <lineage>
        <taxon>Bacteria</taxon>
        <taxon>Pseudomonadati</taxon>
        <taxon>Pseudomonadota</taxon>
        <taxon>Alphaproteobacteria</taxon>
        <taxon>Caulobacterales</taxon>
        <taxon>Caulobacteraceae</taxon>
        <taxon>Asticcacaulis</taxon>
    </lineage>
</organism>
<protein>
    <submittedName>
        <fullName evidence="5">Rhamnogalacturonan acetylesterase</fullName>
    </submittedName>
</protein>
<dbReference type="PANTHER" id="PTHR43695:SF1">
    <property type="entry name" value="RHAMNOGALACTURONAN ACETYLESTERASE"/>
    <property type="match status" value="1"/>
</dbReference>
<dbReference type="InterPro" id="IPR008979">
    <property type="entry name" value="Galactose-bd-like_sf"/>
</dbReference>
<evidence type="ECO:0000256" key="3">
    <source>
        <dbReference type="SAM" id="SignalP"/>
    </source>
</evidence>
<keyword evidence="2" id="KW-0378">Hydrolase</keyword>
<dbReference type="InterPro" id="IPR036514">
    <property type="entry name" value="SGNH_hydro_sf"/>
</dbReference>
<proteinExistence type="inferred from homology"/>
<dbReference type="Gene3D" id="3.40.50.1110">
    <property type="entry name" value="SGNH hydrolase"/>
    <property type="match status" value="1"/>
</dbReference>
<keyword evidence="3" id="KW-0732">Signal</keyword>
<feature type="chain" id="PRO_5046233058" evidence="3">
    <location>
        <begin position="27"/>
        <end position="425"/>
    </location>
</feature>
<dbReference type="CDD" id="cd01821">
    <property type="entry name" value="Rhamnogalacturan_acetylesterase_like"/>
    <property type="match status" value="1"/>
</dbReference>
<dbReference type="SUPFAM" id="SSF52266">
    <property type="entry name" value="SGNH hydrolase"/>
    <property type="match status" value="1"/>
</dbReference>
<dbReference type="EMBL" id="JAQQKX010000006">
    <property type="protein sequence ID" value="MDC7683492.1"/>
    <property type="molecule type" value="Genomic_DNA"/>
</dbReference>
<evidence type="ECO:0000256" key="2">
    <source>
        <dbReference type="ARBA" id="ARBA00022801"/>
    </source>
</evidence>
<feature type="signal peptide" evidence="3">
    <location>
        <begin position="1"/>
        <end position="26"/>
    </location>
</feature>
<comment type="similarity">
    <text evidence="1">Belongs to the 'GDSL' lipolytic enzyme family.</text>
</comment>
<evidence type="ECO:0000313" key="6">
    <source>
        <dbReference type="Proteomes" id="UP001214854"/>
    </source>
</evidence>
<evidence type="ECO:0000313" key="5">
    <source>
        <dbReference type="EMBL" id="MDC7683492.1"/>
    </source>
</evidence>
<keyword evidence="6" id="KW-1185">Reference proteome</keyword>
<reference evidence="5 6" key="1">
    <citation type="submission" date="2023-01" db="EMBL/GenBank/DDBJ databases">
        <title>Novel species of the genus Asticcacaulis isolated from rivers.</title>
        <authorList>
            <person name="Lu H."/>
        </authorList>
    </citation>
    <scope>NUCLEOTIDE SEQUENCE [LARGE SCALE GENOMIC DNA]</scope>
    <source>
        <strain evidence="5 6">BYS171W</strain>
    </source>
</reference>
<evidence type="ECO:0000259" key="4">
    <source>
        <dbReference type="Pfam" id="PF13472"/>
    </source>
</evidence>
<dbReference type="Proteomes" id="UP001214854">
    <property type="component" value="Unassembled WGS sequence"/>
</dbReference>
<evidence type="ECO:0000256" key="1">
    <source>
        <dbReference type="ARBA" id="ARBA00008668"/>
    </source>
</evidence>
<sequence length="425" mass="45820">MSKSAFARSLFAGTALVCAFAMPAQAADKKTFVFGSDAKPTASAVVGNGVYNAASGFGVEGTAPQLQKQSANGAFYYSVDVPEGNYKVTVTFGGDQASETTVKAELRRLMLERVKVPAKGSVTKTFIVNVRTPVYPGGKVKLKVPREVEGEARAWDARITLEFNGTPAVRAITVEPVTVPTLYVLGDSTVCDQSGEPYASWGQMFPRFFKPTVAVANHGESGESTFSSKGANRFDKIISLIKPGDYFIVQFGHNDQKSKDADAEQKYKAILIDWANQVKAKGGTAVIVSPMHRNRFEGGKVNETLGNYPQMAKEAAAESGAIFIDLHEKSRVLYETLGPKGTMALFMHNEDYSKKDGTHHGPYGAYELAKIVAQGLRDAKAPVASEIVADLPGYDPSKPLLEKDFKVPPSAAFTTERPLGVNQEQ</sequence>
<accession>A0ABT5HTU8</accession>
<dbReference type="InterPro" id="IPR013830">
    <property type="entry name" value="SGNH_hydro"/>
</dbReference>
<dbReference type="RefSeq" id="WP_272747960.1">
    <property type="nucleotide sequence ID" value="NZ_JAQQKX010000006.1"/>
</dbReference>